<evidence type="ECO:0000256" key="7">
    <source>
        <dbReference type="SAM" id="MobiDB-lite"/>
    </source>
</evidence>
<keyword evidence="6" id="KW-0539">Nucleus</keyword>
<dbReference type="InterPro" id="IPR009057">
    <property type="entry name" value="Homeodomain-like_sf"/>
</dbReference>
<evidence type="ECO:0000256" key="4">
    <source>
        <dbReference type="ARBA" id="ARBA00023125"/>
    </source>
</evidence>
<reference evidence="10 11" key="1">
    <citation type="journal article" date="2021" name="BMC Genomics">
        <title>Datura genome reveals duplications of psychoactive alkaloid biosynthetic genes and high mutation rate following tissue culture.</title>
        <authorList>
            <person name="Rajewski A."/>
            <person name="Carter-House D."/>
            <person name="Stajich J."/>
            <person name="Litt A."/>
        </authorList>
    </citation>
    <scope>NUCLEOTIDE SEQUENCE [LARGE SCALE GENOMIC DNA]</scope>
    <source>
        <strain evidence="10">AR-01</strain>
    </source>
</reference>
<keyword evidence="2" id="KW-0677">Repeat</keyword>
<dbReference type="PANTHER" id="PTHR47995:SF14">
    <property type="entry name" value="TRANSCRIPTION FACTOR GAMYB-LIKE"/>
    <property type="match status" value="1"/>
</dbReference>
<feature type="domain" description="Myb-like" evidence="8">
    <location>
        <begin position="77"/>
        <end position="127"/>
    </location>
</feature>
<evidence type="ECO:0000313" key="11">
    <source>
        <dbReference type="Proteomes" id="UP000823775"/>
    </source>
</evidence>
<keyword evidence="4" id="KW-0238">DNA-binding</keyword>
<dbReference type="Gene3D" id="1.10.10.60">
    <property type="entry name" value="Homeodomain-like"/>
    <property type="match status" value="2"/>
</dbReference>
<dbReference type="SMART" id="SM00717">
    <property type="entry name" value="SANT"/>
    <property type="match status" value="2"/>
</dbReference>
<gene>
    <name evidence="10" type="ORF">HAX54_032029</name>
</gene>
<organism evidence="10 11">
    <name type="scientific">Datura stramonium</name>
    <name type="common">Jimsonweed</name>
    <name type="synonym">Common thornapple</name>
    <dbReference type="NCBI Taxonomy" id="4076"/>
    <lineage>
        <taxon>Eukaryota</taxon>
        <taxon>Viridiplantae</taxon>
        <taxon>Streptophyta</taxon>
        <taxon>Embryophyta</taxon>
        <taxon>Tracheophyta</taxon>
        <taxon>Spermatophyta</taxon>
        <taxon>Magnoliopsida</taxon>
        <taxon>eudicotyledons</taxon>
        <taxon>Gunneridae</taxon>
        <taxon>Pentapetalae</taxon>
        <taxon>asterids</taxon>
        <taxon>lamiids</taxon>
        <taxon>Solanales</taxon>
        <taxon>Solanaceae</taxon>
        <taxon>Solanoideae</taxon>
        <taxon>Datureae</taxon>
        <taxon>Datura</taxon>
    </lineage>
</organism>
<dbReference type="InterPro" id="IPR001005">
    <property type="entry name" value="SANT/Myb"/>
</dbReference>
<feature type="compositionally biased region" description="Polar residues" evidence="7">
    <location>
        <begin position="363"/>
        <end position="376"/>
    </location>
</feature>
<evidence type="ECO:0000256" key="6">
    <source>
        <dbReference type="ARBA" id="ARBA00023242"/>
    </source>
</evidence>
<dbReference type="InterPro" id="IPR017930">
    <property type="entry name" value="Myb_dom"/>
</dbReference>
<feature type="compositionally biased region" description="Polar residues" evidence="7">
    <location>
        <begin position="340"/>
        <end position="356"/>
    </location>
</feature>
<comment type="subcellular location">
    <subcellularLocation>
        <location evidence="1">Nucleus</location>
    </subcellularLocation>
</comment>
<accession>A0ABS8VAX1</accession>
<dbReference type="PROSITE" id="PS50090">
    <property type="entry name" value="MYB_LIKE"/>
    <property type="match status" value="2"/>
</dbReference>
<feature type="region of interest" description="Disordered" evidence="7">
    <location>
        <begin position="340"/>
        <end position="376"/>
    </location>
</feature>
<feature type="domain" description="HTH myb-type" evidence="9">
    <location>
        <begin position="24"/>
        <end position="76"/>
    </location>
</feature>
<evidence type="ECO:0000256" key="1">
    <source>
        <dbReference type="ARBA" id="ARBA00004123"/>
    </source>
</evidence>
<evidence type="ECO:0000256" key="2">
    <source>
        <dbReference type="ARBA" id="ARBA00022737"/>
    </source>
</evidence>
<dbReference type="Proteomes" id="UP000823775">
    <property type="component" value="Unassembled WGS sequence"/>
</dbReference>
<comment type="caution">
    <text evidence="10">The sequence shown here is derived from an EMBL/GenBank/DDBJ whole genome shotgun (WGS) entry which is preliminary data.</text>
</comment>
<sequence>MTSKVGIDASSVEEASGGGNIGVGVPLKKGPWTKEEDAILMDYVKKHGEGCWSSVQKQTGLARGGKSCRLRWANHLRPDLKKGAFTPEEEDHIIELHAKIGNKWSRMAAEFPGRTDNDIKNYWNTRLKRQRRAELSVCPPDVCFQAFSENKENKDLGTFSSANSYPDLLPINSSEIPAVELKNLEPSQQLYPPGLLNIAASSFLDIPATSLLDQGLNSPCNTRSVLSTMHPSKRIQGSESWFSDLNVDLFEARHQYQNDGSLLAQSLEFSSPYTHNLTSDHHPSFSVEIPGSHAPLNGNSSSSEPKWGKKLELPSLQTQMASWGSPSPLSSLEYFDTLIQSPPNQQTDSGSLSPRNSEYFDTLIQSPPNQQTDLGSLSPRNSGLLDAILYESQTCRVSKNTSCDVVDDSCPDLQKIQWGTYTDPISPSGHSIQRCLVNTPLAMEVHWMNNSQQRQ</sequence>
<feature type="region of interest" description="Disordered" evidence="7">
    <location>
        <begin position="280"/>
        <end position="308"/>
    </location>
</feature>
<evidence type="ECO:0000259" key="8">
    <source>
        <dbReference type="PROSITE" id="PS50090"/>
    </source>
</evidence>
<dbReference type="PANTHER" id="PTHR47995">
    <property type="entry name" value="TRANSCRIPTION FACTOR MYB33-RELATED"/>
    <property type="match status" value="1"/>
</dbReference>
<dbReference type="CDD" id="cd00167">
    <property type="entry name" value="SANT"/>
    <property type="match status" value="2"/>
</dbReference>
<feature type="domain" description="Myb-like" evidence="8">
    <location>
        <begin position="24"/>
        <end position="76"/>
    </location>
</feature>
<name>A0ABS8VAX1_DATST</name>
<dbReference type="EMBL" id="JACEIK010004066">
    <property type="protein sequence ID" value="MCD9644057.1"/>
    <property type="molecule type" value="Genomic_DNA"/>
</dbReference>
<evidence type="ECO:0000313" key="10">
    <source>
        <dbReference type="EMBL" id="MCD9644057.1"/>
    </source>
</evidence>
<evidence type="ECO:0000256" key="3">
    <source>
        <dbReference type="ARBA" id="ARBA00023015"/>
    </source>
</evidence>
<evidence type="ECO:0000256" key="5">
    <source>
        <dbReference type="ARBA" id="ARBA00023163"/>
    </source>
</evidence>
<feature type="domain" description="HTH myb-type" evidence="9">
    <location>
        <begin position="77"/>
        <end position="131"/>
    </location>
</feature>
<keyword evidence="11" id="KW-1185">Reference proteome</keyword>
<keyword evidence="5" id="KW-0804">Transcription</keyword>
<keyword evidence="3" id="KW-0805">Transcription regulation</keyword>
<dbReference type="Pfam" id="PF00249">
    <property type="entry name" value="Myb_DNA-binding"/>
    <property type="match status" value="2"/>
</dbReference>
<dbReference type="SUPFAM" id="SSF46689">
    <property type="entry name" value="Homeodomain-like"/>
    <property type="match status" value="1"/>
</dbReference>
<dbReference type="PROSITE" id="PS51294">
    <property type="entry name" value="HTH_MYB"/>
    <property type="match status" value="2"/>
</dbReference>
<evidence type="ECO:0000259" key="9">
    <source>
        <dbReference type="PROSITE" id="PS51294"/>
    </source>
</evidence>
<proteinExistence type="predicted"/>
<protein>
    <submittedName>
        <fullName evidence="10">Uncharacterized protein</fullName>
    </submittedName>
</protein>